<dbReference type="Pfam" id="PF03932">
    <property type="entry name" value="CutC"/>
    <property type="match status" value="1"/>
</dbReference>
<sequence>MMEVCVDSVESAIAAEKGGATRLELCTNLFEGGTTPSLGLLQVIKASCSIPVFVLIRPRGGDFLYSDLDVKVMRHDIQIFKAHHADGFVIGALTSDGNVDEDMCIELLALCKPLPVTFHRAFDMCEDPFSAMETIIRLGFDRILTSGQESSVLEGAPLIRALVEKAHNRIVIMPGGGINERNLERILKETKVEEFHCSARSSQVSLMQYKKSSVFMGGILRPPEFTLKYADEKIVQNMKGISERR</sequence>
<keyword evidence="8" id="KW-0186">Copper</keyword>
<keyword evidence="6" id="KW-0963">Cytoplasm</keyword>
<evidence type="ECO:0000256" key="5">
    <source>
        <dbReference type="ARBA" id="ARBA00019014"/>
    </source>
</evidence>
<evidence type="ECO:0000256" key="9">
    <source>
        <dbReference type="ARBA" id="ARBA00023242"/>
    </source>
</evidence>
<dbReference type="GO" id="GO:0005634">
    <property type="term" value="C:nucleus"/>
    <property type="evidence" value="ECO:0007669"/>
    <property type="project" value="UniProtKB-SubCell"/>
</dbReference>
<proteinExistence type="inferred from homology"/>
<dbReference type="SUPFAM" id="SSF110395">
    <property type="entry name" value="CutC-like"/>
    <property type="match status" value="1"/>
</dbReference>
<dbReference type="InterPro" id="IPR005627">
    <property type="entry name" value="CutC-like"/>
</dbReference>
<dbReference type="PANTHER" id="PTHR12598">
    <property type="entry name" value="COPPER HOMEOSTASIS PROTEIN CUTC"/>
    <property type="match status" value="1"/>
</dbReference>
<evidence type="ECO:0000256" key="3">
    <source>
        <dbReference type="ARBA" id="ARBA00007768"/>
    </source>
</evidence>
<keyword evidence="12" id="KW-1185">Reference proteome</keyword>
<dbReference type="GO" id="GO:0005507">
    <property type="term" value="F:copper ion binding"/>
    <property type="evidence" value="ECO:0007669"/>
    <property type="project" value="TreeGrafter"/>
</dbReference>
<comment type="subcellular location">
    <subcellularLocation>
        <location evidence="2">Cytoplasm</location>
    </subcellularLocation>
    <subcellularLocation>
        <location evidence="1">Nucleus</location>
    </subcellularLocation>
</comment>
<evidence type="ECO:0000256" key="1">
    <source>
        <dbReference type="ARBA" id="ARBA00004123"/>
    </source>
</evidence>
<evidence type="ECO:0000256" key="2">
    <source>
        <dbReference type="ARBA" id="ARBA00004496"/>
    </source>
</evidence>
<gene>
    <name evidence="11" type="ORF">HOLleu_33666</name>
</gene>
<dbReference type="GO" id="GO:0005737">
    <property type="term" value="C:cytoplasm"/>
    <property type="evidence" value="ECO:0007669"/>
    <property type="project" value="UniProtKB-SubCell"/>
</dbReference>
<accession>A0A9Q1BHW4</accession>
<dbReference type="EMBL" id="JAIZAY010000017">
    <property type="protein sequence ID" value="KAJ8025954.1"/>
    <property type="molecule type" value="Genomic_DNA"/>
</dbReference>
<comment type="caution">
    <text evidence="11">The sequence shown here is derived from an EMBL/GenBank/DDBJ whole genome shotgun (WGS) entry which is preliminary data.</text>
</comment>
<dbReference type="OrthoDB" id="7392499at2759"/>
<reference evidence="11" key="1">
    <citation type="submission" date="2021-10" db="EMBL/GenBank/DDBJ databases">
        <title>Tropical sea cucumber genome reveals ecological adaptation and Cuvierian tubules defense mechanism.</title>
        <authorList>
            <person name="Chen T."/>
        </authorList>
    </citation>
    <scope>NUCLEOTIDE SEQUENCE</scope>
    <source>
        <strain evidence="11">Nanhai2018</strain>
        <tissue evidence="11">Muscle</tissue>
    </source>
</reference>
<evidence type="ECO:0000256" key="10">
    <source>
        <dbReference type="ARBA" id="ARBA00055012"/>
    </source>
</evidence>
<comment type="subunit">
    <text evidence="4">Homotetramer.</text>
</comment>
<name>A0A9Q1BHW4_HOLLE</name>
<comment type="function">
    <text evidence="10">May play a role in copper homeostasis. Can bind one Cu(1+) per subunit.</text>
</comment>
<dbReference type="PANTHER" id="PTHR12598:SF0">
    <property type="entry name" value="COPPER HOMEOSTASIS PROTEIN CUTC HOMOLOG"/>
    <property type="match status" value="1"/>
</dbReference>
<dbReference type="Gene3D" id="3.20.20.380">
    <property type="entry name" value="Copper homeostasis (CutC) domain"/>
    <property type="match status" value="1"/>
</dbReference>
<evidence type="ECO:0000313" key="12">
    <source>
        <dbReference type="Proteomes" id="UP001152320"/>
    </source>
</evidence>
<dbReference type="HAMAP" id="MF_00795">
    <property type="entry name" value="CutC"/>
    <property type="match status" value="1"/>
</dbReference>
<keyword evidence="9" id="KW-0539">Nucleus</keyword>
<evidence type="ECO:0000256" key="8">
    <source>
        <dbReference type="ARBA" id="ARBA00023008"/>
    </source>
</evidence>
<evidence type="ECO:0000256" key="4">
    <source>
        <dbReference type="ARBA" id="ARBA00011881"/>
    </source>
</evidence>
<keyword evidence="7" id="KW-0479">Metal-binding</keyword>
<evidence type="ECO:0000256" key="6">
    <source>
        <dbReference type="ARBA" id="ARBA00022490"/>
    </source>
</evidence>
<dbReference type="Proteomes" id="UP001152320">
    <property type="component" value="Chromosome 17"/>
</dbReference>
<evidence type="ECO:0000256" key="7">
    <source>
        <dbReference type="ARBA" id="ARBA00022723"/>
    </source>
</evidence>
<protein>
    <recommendedName>
        <fullName evidence="5">Copper homeostasis protein cutC homolog</fullName>
    </recommendedName>
</protein>
<comment type="similarity">
    <text evidence="3">Belongs to the CutC family.</text>
</comment>
<evidence type="ECO:0000313" key="11">
    <source>
        <dbReference type="EMBL" id="KAJ8025954.1"/>
    </source>
</evidence>
<dbReference type="AlphaFoldDB" id="A0A9Q1BHW4"/>
<dbReference type="InterPro" id="IPR036822">
    <property type="entry name" value="CutC-like_dom_sf"/>
</dbReference>
<organism evidence="11 12">
    <name type="scientific">Holothuria leucospilota</name>
    <name type="common">Black long sea cucumber</name>
    <name type="synonym">Mertensiothuria leucospilota</name>
    <dbReference type="NCBI Taxonomy" id="206669"/>
    <lineage>
        <taxon>Eukaryota</taxon>
        <taxon>Metazoa</taxon>
        <taxon>Echinodermata</taxon>
        <taxon>Eleutherozoa</taxon>
        <taxon>Echinozoa</taxon>
        <taxon>Holothuroidea</taxon>
        <taxon>Aspidochirotacea</taxon>
        <taxon>Aspidochirotida</taxon>
        <taxon>Holothuriidae</taxon>
        <taxon>Holothuria</taxon>
    </lineage>
</organism>
<dbReference type="FunFam" id="3.20.20.380:FF:000002">
    <property type="entry name" value="copper homeostasis protein cutC homolog"/>
    <property type="match status" value="1"/>
</dbReference>